<gene>
    <name evidence="1" type="ordered locus">A9601_14371</name>
</gene>
<reference evidence="1 2" key="1">
    <citation type="journal article" date="2007" name="PLoS Genet.">
        <title>Patterns and implications of gene gain and loss in the evolution of Prochlorococcus.</title>
        <authorList>
            <person name="Kettler G.C."/>
            <person name="Martiny A.C."/>
            <person name="Huang K."/>
            <person name="Zucker J."/>
            <person name="Coleman M.L."/>
            <person name="Rodrigue S."/>
            <person name="Chen F."/>
            <person name="Lapidus A."/>
            <person name="Ferriera S."/>
            <person name="Johnson J."/>
            <person name="Steglich C."/>
            <person name="Church G.M."/>
            <person name="Richardson P."/>
            <person name="Chisholm S.W."/>
        </authorList>
    </citation>
    <scope>NUCLEOTIDE SEQUENCE [LARGE SCALE GENOMIC DNA]</scope>
    <source>
        <strain evidence="1 2">AS9601</strain>
    </source>
</reference>
<dbReference type="EMBL" id="CP000551">
    <property type="protein sequence ID" value="ABM70720.1"/>
    <property type="molecule type" value="Genomic_DNA"/>
</dbReference>
<dbReference type="Proteomes" id="UP000002590">
    <property type="component" value="Chromosome"/>
</dbReference>
<name>A2BSF9_PROMS</name>
<protein>
    <submittedName>
        <fullName evidence="1">Uncharacterized protein</fullName>
    </submittedName>
</protein>
<dbReference type="AlphaFoldDB" id="A2BSF9"/>
<evidence type="ECO:0000313" key="2">
    <source>
        <dbReference type="Proteomes" id="UP000002590"/>
    </source>
</evidence>
<accession>A2BSF9</accession>
<proteinExistence type="predicted"/>
<sequence>MSDKVACNSALAVFTAVTGLLVVPSTVTCNAEKVAPGAKYIFSLKVRINLLPSFEISEVVNVGFVSVTGIPGSTIIDSLLLLPS</sequence>
<dbReference type="HOGENOM" id="CLU_2524858_0_0_3"/>
<dbReference type="KEGG" id="pmb:A9601_14371"/>
<evidence type="ECO:0000313" key="1">
    <source>
        <dbReference type="EMBL" id="ABM70720.1"/>
    </source>
</evidence>
<organism evidence="1 2">
    <name type="scientific">Prochlorococcus marinus (strain AS9601)</name>
    <dbReference type="NCBI Taxonomy" id="146891"/>
    <lineage>
        <taxon>Bacteria</taxon>
        <taxon>Bacillati</taxon>
        <taxon>Cyanobacteriota</taxon>
        <taxon>Cyanophyceae</taxon>
        <taxon>Synechococcales</taxon>
        <taxon>Prochlorococcaceae</taxon>
        <taxon>Prochlorococcus</taxon>
    </lineage>
</organism>